<dbReference type="CDD" id="cd00755">
    <property type="entry name" value="YgdL_like"/>
    <property type="match status" value="1"/>
</dbReference>
<dbReference type="SUPFAM" id="SSF69572">
    <property type="entry name" value="Activating enzymes of the ubiquitin-like proteins"/>
    <property type="match status" value="1"/>
</dbReference>
<dbReference type="Pfam" id="PF00899">
    <property type="entry name" value="ThiF"/>
    <property type="match status" value="1"/>
</dbReference>
<evidence type="ECO:0000259" key="2">
    <source>
        <dbReference type="Pfam" id="PF00899"/>
    </source>
</evidence>
<dbReference type="AlphaFoldDB" id="A0A7W2FDU7"/>
<name>A0A7W2FDU7_9BURK</name>
<dbReference type="InterPro" id="IPR035985">
    <property type="entry name" value="Ubiquitin-activating_enz"/>
</dbReference>
<reference evidence="3 4" key="1">
    <citation type="submission" date="2020-07" db="EMBL/GenBank/DDBJ databases">
        <title>Novel species isolated from subtropical streams in China.</title>
        <authorList>
            <person name="Lu H."/>
        </authorList>
    </citation>
    <scope>NUCLEOTIDE SEQUENCE [LARGE SCALE GENOMIC DNA]</scope>
    <source>
        <strain evidence="3 4">LX47W</strain>
    </source>
</reference>
<accession>A0A7W2FDU7</accession>
<gene>
    <name evidence="3" type="primary">tcdA</name>
    <name evidence="3" type="ORF">H3H39_22305</name>
</gene>
<dbReference type="InterPro" id="IPR000594">
    <property type="entry name" value="ThiF_NAD_FAD-bd"/>
</dbReference>
<feature type="domain" description="THIF-type NAD/FAD binding fold" evidence="2">
    <location>
        <begin position="27"/>
        <end position="272"/>
    </location>
</feature>
<keyword evidence="4" id="KW-1185">Reference proteome</keyword>
<dbReference type="PANTHER" id="PTHR43267">
    <property type="entry name" value="TRNA THREONYLCARBAMOYLADENOSINE DEHYDRATASE"/>
    <property type="match status" value="1"/>
</dbReference>
<sequence>MNSTDINSMPIIGDEVDFERRFGGIARLYGAAALERFRSAHICVIGVGGVGSWAVEALARSAIGRLTLIDLDNVAESNINRQIQALTGTVGQAKVTALAERIAQINPYCQVRQVEDFITPDNLDQMIGGQGYDYVLDAIDSAKAKAALLAYCRAHGIPLMMIGSAGGQTDPTQIQVRDLARTEQEPLLKRVRKLMRNQYGFPRGTKNKFNVDAVFSMEPLKFPESGETCAVDGDDRGGVTGLNCAGFGSAMVVTASFGMVAASHMLRKLADSVAVAPEVATDLTSAAAPEVVGVAGGEVAPEAAGQPAATPDVRSTPATAA</sequence>
<comment type="caution">
    <text evidence="3">The sequence shown here is derived from an EMBL/GenBank/DDBJ whole genome shotgun (WGS) entry which is preliminary data.</text>
</comment>
<dbReference type="EMBL" id="JACEZU010000012">
    <property type="protein sequence ID" value="MBA5689784.1"/>
    <property type="molecule type" value="Genomic_DNA"/>
</dbReference>
<dbReference type="GO" id="GO:0061503">
    <property type="term" value="F:tRNA threonylcarbamoyladenosine dehydratase"/>
    <property type="evidence" value="ECO:0007669"/>
    <property type="project" value="TreeGrafter"/>
</dbReference>
<dbReference type="Proteomes" id="UP000573499">
    <property type="component" value="Unassembled WGS sequence"/>
</dbReference>
<proteinExistence type="predicted"/>
<dbReference type="InterPro" id="IPR045886">
    <property type="entry name" value="ThiF/MoeB/HesA"/>
</dbReference>
<dbReference type="GO" id="GO:0008641">
    <property type="term" value="F:ubiquitin-like modifier activating enzyme activity"/>
    <property type="evidence" value="ECO:0007669"/>
    <property type="project" value="InterPro"/>
</dbReference>
<dbReference type="Gene3D" id="3.40.50.720">
    <property type="entry name" value="NAD(P)-binding Rossmann-like Domain"/>
    <property type="match status" value="1"/>
</dbReference>
<dbReference type="GO" id="GO:0061504">
    <property type="term" value="P:cyclic threonylcarbamoyladenosine biosynthetic process"/>
    <property type="evidence" value="ECO:0007669"/>
    <property type="project" value="TreeGrafter"/>
</dbReference>
<evidence type="ECO:0000313" key="4">
    <source>
        <dbReference type="Proteomes" id="UP000573499"/>
    </source>
</evidence>
<dbReference type="PANTHER" id="PTHR43267:SF1">
    <property type="entry name" value="TRNA THREONYLCARBAMOYLADENOSINE DEHYDRATASE"/>
    <property type="match status" value="1"/>
</dbReference>
<feature type="compositionally biased region" description="Low complexity" evidence="1">
    <location>
        <begin position="298"/>
        <end position="309"/>
    </location>
</feature>
<evidence type="ECO:0000256" key="1">
    <source>
        <dbReference type="SAM" id="MobiDB-lite"/>
    </source>
</evidence>
<protein>
    <submittedName>
        <fullName evidence="3">tRNA cyclic N6-threonylcarbamoyladenosine(37) synthase TcdA</fullName>
    </submittedName>
</protein>
<organism evidence="3 4">
    <name type="scientific">Rugamonas apoptosis</name>
    <dbReference type="NCBI Taxonomy" id="2758570"/>
    <lineage>
        <taxon>Bacteria</taxon>
        <taxon>Pseudomonadati</taxon>
        <taxon>Pseudomonadota</taxon>
        <taxon>Betaproteobacteria</taxon>
        <taxon>Burkholderiales</taxon>
        <taxon>Oxalobacteraceae</taxon>
        <taxon>Telluria group</taxon>
        <taxon>Rugamonas</taxon>
    </lineage>
</organism>
<evidence type="ECO:0000313" key="3">
    <source>
        <dbReference type="EMBL" id="MBA5689784.1"/>
    </source>
</evidence>
<feature type="region of interest" description="Disordered" evidence="1">
    <location>
        <begin position="298"/>
        <end position="321"/>
    </location>
</feature>
<dbReference type="NCBIfam" id="NF011696">
    <property type="entry name" value="PRK15116.1"/>
    <property type="match status" value="1"/>
</dbReference>